<dbReference type="Gene3D" id="1.10.8.60">
    <property type="match status" value="1"/>
</dbReference>
<evidence type="ECO:0000313" key="8">
    <source>
        <dbReference type="Proteomes" id="UP000616779"/>
    </source>
</evidence>
<dbReference type="InterPro" id="IPR002197">
    <property type="entry name" value="HTH_Fis"/>
</dbReference>
<gene>
    <name evidence="7" type="ORF">GC098_15885</name>
</gene>
<proteinExistence type="predicted"/>
<dbReference type="InterPro" id="IPR003593">
    <property type="entry name" value="AAA+_ATPase"/>
</dbReference>
<dbReference type="InterPro" id="IPR002078">
    <property type="entry name" value="Sigma_54_int"/>
</dbReference>
<feature type="domain" description="Sigma-54 factor interaction" evidence="6">
    <location>
        <begin position="297"/>
        <end position="522"/>
    </location>
</feature>
<dbReference type="SUPFAM" id="SSF46689">
    <property type="entry name" value="Homeodomain-like"/>
    <property type="match status" value="1"/>
</dbReference>
<dbReference type="SUPFAM" id="SSF52540">
    <property type="entry name" value="P-loop containing nucleoside triphosphate hydrolases"/>
    <property type="match status" value="1"/>
</dbReference>
<dbReference type="SMART" id="SM00382">
    <property type="entry name" value="AAA"/>
    <property type="match status" value="1"/>
</dbReference>
<dbReference type="Gene3D" id="3.40.50.300">
    <property type="entry name" value="P-loop containing nucleotide triphosphate hydrolases"/>
    <property type="match status" value="1"/>
</dbReference>
<dbReference type="Pfam" id="PF02954">
    <property type="entry name" value="HTH_8"/>
    <property type="match status" value="1"/>
</dbReference>
<dbReference type="PRINTS" id="PR01590">
    <property type="entry name" value="HTHFIS"/>
</dbReference>
<dbReference type="PANTHER" id="PTHR32071">
    <property type="entry name" value="TRANSCRIPTIONAL REGULATORY PROTEIN"/>
    <property type="match status" value="1"/>
</dbReference>
<dbReference type="CDD" id="cd00009">
    <property type="entry name" value="AAA"/>
    <property type="match status" value="1"/>
</dbReference>
<keyword evidence="3" id="KW-0805">Transcription regulation</keyword>
<evidence type="ECO:0000259" key="6">
    <source>
        <dbReference type="PROSITE" id="PS50045"/>
    </source>
</evidence>
<keyword evidence="5" id="KW-0804">Transcription</keyword>
<organism evidence="7 8">
    <name type="scientific">Paenibacillus phytorum</name>
    <dbReference type="NCBI Taxonomy" id="2654977"/>
    <lineage>
        <taxon>Bacteria</taxon>
        <taxon>Bacillati</taxon>
        <taxon>Bacillota</taxon>
        <taxon>Bacilli</taxon>
        <taxon>Bacillales</taxon>
        <taxon>Paenibacillaceae</taxon>
        <taxon>Paenibacillus</taxon>
    </lineage>
</organism>
<dbReference type="PROSITE" id="PS00675">
    <property type="entry name" value="SIGMA54_INTERACT_1"/>
    <property type="match status" value="1"/>
</dbReference>
<evidence type="ECO:0000256" key="2">
    <source>
        <dbReference type="ARBA" id="ARBA00022840"/>
    </source>
</evidence>
<dbReference type="Proteomes" id="UP000616779">
    <property type="component" value="Unassembled WGS sequence"/>
</dbReference>
<dbReference type="InterPro" id="IPR003018">
    <property type="entry name" value="GAF"/>
</dbReference>
<dbReference type="PROSITE" id="PS50045">
    <property type="entry name" value="SIGMA54_INTERACT_4"/>
    <property type="match status" value="1"/>
</dbReference>
<evidence type="ECO:0000256" key="1">
    <source>
        <dbReference type="ARBA" id="ARBA00022741"/>
    </source>
</evidence>
<dbReference type="InterPro" id="IPR058031">
    <property type="entry name" value="AAA_lid_NorR"/>
</dbReference>
<dbReference type="InterPro" id="IPR029016">
    <property type="entry name" value="GAF-like_dom_sf"/>
</dbReference>
<dbReference type="InterPro" id="IPR009057">
    <property type="entry name" value="Homeodomain-like_sf"/>
</dbReference>
<dbReference type="PROSITE" id="PS00676">
    <property type="entry name" value="SIGMA54_INTERACT_2"/>
    <property type="match status" value="1"/>
</dbReference>
<comment type="caution">
    <text evidence="7">The sequence shown here is derived from an EMBL/GenBank/DDBJ whole genome shotgun (WGS) entry which is preliminary data.</text>
</comment>
<dbReference type="Pfam" id="PF25601">
    <property type="entry name" value="AAA_lid_14"/>
    <property type="match status" value="1"/>
</dbReference>
<keyword evidence="8" id="KW-1185">Reference proteome</keyword>
<dbReference type="InterPro" id="IPR025662">
    <property type="entry name" value="Sigma_54_int_dom_ATP-bd_1"/>
</dbReference>
<keyword evidence="2" id="KW-0067">ATP-binding</keyword>
<evidence type="ECO:0000256" key="4">
    <source>
        <dbReference type="ARBA" id="ARBA00023125"/>
    </source>
</evidence>
<sequence length="600" mass="66331">MIGLGNRLQWRCLFLLSVENNFLSEATASSWKRCHEIGLMPTDPIDDNILTGRHIQSLLQQNEQTIHYTEQIFEQMHTGIKQSGQMALLIDSEGTIIHTVGDIDFSRRALAVQLQVGANWAERRKGTNAIGVALTEKKPVRVHAEEHYFNSNHFLTCASAPVFNSIGELIGIINISGKQENYHAYTYTLACMAALSLQNKILLEESKKEHLITLRELEHSSQNHPLPLLSLSRDNHIIRANHTAIRIVGSDAIGKVFTKLEGFSIETIHNEHQKLWQSVSIQKQAENEQHLYAFRDIVGTCPTIIQKKELAKKAAATDFPVLLLGESGVGKELFAQSIHTASPRSAEPFIALNCSAIPDSLIESELFGYARGAFTGANKDGSAGKFEAAHKGTIFLDEIGDMPLRAQAALLRVLQESMITPVGSAKSKAIDIRVIAATNKDLATEIKAGRFRADLYYRLKGIHITLPSLRERSDILTLAVHLLQKHASPCPFLTEAAQQKLLTYSWPGNIRELSGILMQAVFLAGGQAIDADHLAFEEPHEAVQAGSGKDHPLTLKDAEIKAIKKALKASEWNLSKAAGQLKIGRTTLYRKIEEYGITLF</sequence>
<dbReference type="Pfam" id="PF01590">
    <property type="entry name" value="GAF"/>
    <property type="match status" value="1"/>
</dbReference>
<reference evidence="7 8" key="1">
    <citation type="submission" date="2019-10" db="EMBL/GenBank/DDBJ databases">
        <title>Description of Paenibacillus terrestris sp. nov.</title>
        <authorList>
            <person name="Carlier A."/>
            <person name="Qi S."/>
        </authorList>
    </citation>
    <scope>NUCLEOTIDE SEQUENCE [LARGE SCALE GENOMIC DNA]</scope>
    <source>
        <strain evidence="7 8">LMG 31458</strain>
    </source>
</reference>
<evidence type="ECO:0000256" key="3">
    <source>
        <dbReference type="ARBA" id="ARBA00023015"/>
    </source>
</evidence>
<evidence type="ECO:0000256" key="5">
    <source>
        <dbReference type="ARBA" id="ARBA00023163"/>
    </source>
</evidence>
<dbReference type="Gene3D" id="3.30.450.40">
    <property type="match status" value="1"/>
</dbReference>
<dbReference type="InterPro" id="IPR027417">
    <property type="entry name" value="P-loop_NTPase"/>
</dbReference>
<evidence type="ECO:0000313" key="7">
    <source>
        <dbReference type="EMBL" id="NOU72884.1"/>
    </source>
</evidence>
<name>A0ABX1XWW9_9BACL</name>
<protein>
    <submittedName>
        <fullName evidence="7">GAF domain-containing protein</fullName>
    </submittedName>
</protein>
<dbReference type="Pfam" id="PF00158">
    <property type="entry name" value="Sigma54_activat"/>
    <property type="match status" value="1"/>
</dbReference>
<dbReference type="InterPro" id="IPR025943">
    <property type="entry name" value="Sigma_54_int_dom_ATP-bd_2"/>
</dbReference>
<dbReference type="Gene3D" id="1.10.10.60">
    <property type="entry name" value="Homeodomain-like"/>
    <property type="match status" value="1"/>
</dbReference>
<accession>A0ABX1XWW9</accession>
<dbReference type="PANTHER" id="PTHR32071:SF77">
    <property type="entry name" value="TRANSCRIPTIONAL REGULATORY PROTEIN"/>
    <property type="match status" value="1"/>
</dbReference>
<keyword evidence="1" id="KW-0547">Nucleotide-binding</keyword>
<keyword evidence="4" id="KW-0238">DNA-binding</keyword>
<dbReference type="EMBL" id="WHOA01000104">
    <property type="protein sequence ID" value="NOU72884.1"/>
    <property type="molecule type" value="Genomic_DNA"/>
</dbReference>